<evidence type="ECO:0000256" key="3">
    <source>
        <dbReference type="ARBA" id="ARBA00022448"/>
    </source>
</evidence>
<feature type="transmembrane region" description="Helical" evidence="7">
    <location>
        <begin position="132"/>
        <end position="153"/>
    </location>
</feature>
<keyword evidence="3" id="KW-0813">Transport</keyword>
<proteinExistence type="inferred from homology"/>
<dbReference type="Pfam" id="PF00083">
    <property type="entry name" value="Sugar_tr"/>
    <property type="match status" value="1"/>
</dbReference>
<dbReference type="InterPro" id="IPR050360">
    <property type="entry name" value="MFS_Sugar_Transporters"/>
</dbReference>
<keyword evidence="4 7" id="KW-0812">Transmembrane</keyword>
<dbReference type="AlphaFoldDB" id="A0A1L7WZB5"/>
<dbReference type="InterPro" id="IPR036259">
    <property type="entry name" value="MFS_trans_sf"/>
</dbReference>
<name>A0A1L7WZB5_9HELO</name>
<dbReference type="GO" id="GO:0016020">
    <property type="term" value="C:membrane"/>
    <property type="evidence" value="ECO:0007669"/>
    <property type="project" value="UniProtKB-SubCell"/>
</dbReference>
<evidence type="ECO:0000313" key="9">
    <source>
        <dbReference type="EMBL" id="CZR58091.1"/>
    </source>
</evidence>
<protein>
    <submittedName>
        <fullName evidence="9">Related to hexose transporter protein</fullName>
    </submittedName>
</protein>
<reference evidence="9 10" key="1">
    <citation type="submission" date="2016-03" db="EMBL/GenBank/DDBJ databases">
        <authorList>
            <person name="Ploux O."/>
        </authorList>
    </citation>
    <scope>NUCLEOTIDE SEQUENCE [LARGE SCALE GENOMIC DNA]</scope>
    <source>
        <strain evidence="9 10">UAMH 11012</strain>
    </source>
</reference>
<feature type="transmembrane region" description="Helical" evidence="7">
    <location>
        <begin position="462"/>
        <end position="481"/>
    </location>
</feature>
<dbReference type="PANTHER" id="PTHR48022">
    <property type="entry name" value="PLASTIDIC GLUCOSE TRANSPORTER 4"/>
    <property type="match status" value="1"/>
</dbReference>
<feature type="transmembrane region" description="Helical" evidence="7">
    <location>
        <begin position="280"/>
        <end position="300"/>
    </location>
</feature>
<accession>A0A1L7WZB5</accession>
<evidence type="ECO:0000256" key="4">
    <source>
        <dbReference type="ARBA" id="ARBA00022692"/>
    </source>
</evidence>
<gene>
    <name evidence="9" type="ORF">PAC_07981</name>
</gene>
<comment type="subcellular location">
    <subcellularLocation>
        <location evidence="1">Membrane</location>
        <topology evidence="1">Multi-pass membrane protein</topology>
    </subcellularLocation>
</comment>
<dbReference type="OrthoDB" id="6133115at2759"/>
<dbReference type="Gene3D" id="1.20.1250.20">
    <property type="entry name" value="MFS general substrate transporter like domains"/>
    <property type="match status" value="1"/>
</dbReference>
<dbReference type="InterPro" id="IPR005828">
    <property type="entry name" value="MFS_sugar_transport-like"/>
</dbReference>
<feature type="transmembrane region" description="Helical" evidence="7">
    <location>
        <begin position="102"/>
        <end position="120"/>
    </location>
</feature>
<evidence type="ECO:0000256" key="7">
    <source>
        <dbReference type="SAM" id="Phobius"/>
    </source>
</evidence>
<dbReference type="InterPro" id="IPR020846">
    <property type="entry name" value="MFS_dom"/>
</dbReference>
<comment type="similarity">
    <text evidence="2">Belongs to the major facilitator superfamily. Sugar transporter (TC 2.A.1.1) family.</text>
</comment>
<organism evidence="9 10">
    <name type="scientific">Phialocephala subalpina</name>
    <dbReference type="NCBI Taxonomy" id="576137"/>
    <lineage>
        <taxon>Eukaryota</taxon>
        <taxon>Fungi</taxon>
        <taxon>Dikarya</taxon>
        <taxon>Ascomycota</taxon>
        <taxon>Pezizomycotina</taxon>
        <taxon>Leotiomycetes</taxon>
        <taxon>Helotiales</taxon>
        <taxon>Mollisiaceae</taxon>
        <taxon>Phialocephala</taxon>
        <taxon>Phialocephala fortinii species complex</taxon>
    </lineage>
</organism>
<feature type="transmembrane region" description="Helical" evidence="7">
    <location>
        <begin position="428"/>
        <end position="450"/>
    </location>
</feature>
<evidence type="ECO:0000256" key="2">
    <source>
        <dbReference type="ARBA" id="ARBA00010992"/>
    </source>
</evidence>
<evidence type="ECO:0000259" key="8">
    <source>
        <dbReference type="PROSITE" id="PS50850"/>
    </source>
</evidence>
<evidence type="ECO:0000256" key="6">
    <source>
        <dbReference type="ARBA" id="ARBA00023136"/>
    </source>
</evidence>
<dbReference type="PANTHER" id="PTHR48022:SF64">
    <property type="entry name" value="MAJOR FACILITATOR SUPERFAMILY (MFS) PROFILE DOMAIN-CONTAINING PROTEIN"/>
    <property type="match status" value="1"/>
</dbReference>
<keyword evidence="10" id="KW-1185">Reference proteome</keyword>
<evidence type="ECO:0000313" key="10">
    <source>
        <dbReference type="Proteomes" id="UP000184330"/>
    </source>
</evidence>
<evidence type="ECO:0000256" key="5">
    <source>
        <dbReference type="ARBA" id="ARBA00022989"/>
    </source>
</evidence>
<dbReference type="FunFam" id="1.20.1250.20:FF:000134">
    <property type="entry name" value="MFS sugar transporter protein"/>
    <property type="match status" value="1"/>
</dbReference>
<dbReference type="PROSITE" id="PS50850">
    <property type="entry name" value="MFS"/>
    <property type="match status" value="1"/>
</dbReference>
<evidence type="ECO:0000256" key="1">
    <source>
        <dbReference type="ARBA" id="ARBA00004141"/>
    </source>
</evidence>
<feature type="transmembrane region" description="Helical" evidence="7">
    <location>
        <begin position="165"/>
        <end position="183"/>
    </location>
</feature>
<dbReference type="EMBL" id="FJOG01000011">
    <property type="protein sequence ID" value="CZR58091.1"/>
    <property type="molecule type" value="Genomic_DNA"/>
</dbReference>
<feature type="domain" description="Major facilitator superfamily (MFS) profile" evidence="8">
    <location>
        <begin position="33"/>
        <end position="485"/>
    </location>
</feature>
<dbReference type="PRINTS" id="PR00171">
    <property type="entry name" value="SUGRTRNSPORT"/>
</dbReference>
<feature type="transmembrane region" description="Helical" evidence="7">
    <location>
        <begin position="320"/>
        <end position="341"/>
    </location>
</feature>
<dbReference type="GO" id="GO:0005351">
    <property type="term" value="F:carbohydrate:proton symporter activity"/>
    <property type="evidence" value="ECO:0007669"/>
    <property type="project" value="TreeGrafter"/>
</dbReference>
<keyword evidence="5 7" id="KW-1133">Transmembrane helix</keyword>
<dbReference type="SUPFAM" id="SSF103473">
    <property type="entry name" value="MFS general substrate transporter"/>
    <property type="match status" value="1"/>
</dbReference>
<keyword evidence="6 7" id="KW-0472">Membrane</keyword>
<sequence>MSINGAPVVMEAVLSGRDNGWFANRGVVLLNINLCISLISSYATGYDGSMMNGLQSLDTWKAYFHDPDASSLALLNAIQNVGQLVALPFCAIACDKFGRRSTLLLGALIMLLGTLLQGAAKNTGMFVTARGILGVGLAFNITAAPLLILELAFPTQRAPLVSIYNALWSLGAIAAAWITYGTFRMNNDYAWRIPSYLQGLSSVVQLVSCYFIEESPRWLVDTGRVEKAKQIITKYHCNGDAEDYMVLLELEEIKEALRIEKESLASTSYMSFFKTKGNRLRFFIILAVGFFSQWSGNGLISYYLTLILNSIGYTSQETQTLINGLLTIWGLVTTFFFSLLVNKFGRRTMFLVSTAFWTALESTYEQSTDLTGEGSPGVAKGVLAMIFLYNLSYAIGWGPLQVTYVVEILPYQLRARVSRQTHVSETELMIQGLVLYNLFVALALIFNQYANPIGVTNIKWKYYIVYDVWLFVELVVVYFLFVETSGASLEETAAIIDGTEVQEQLAEGVARATEGEKKITNEETIEVKTEIQTDN</sequence>
<dbReference type="InterPro" id="IPR003663">
    <property type="entry name" value="Sugar/inositol_transpt"/>
</dbReference>
<dbReference type="Proteomes" id="UP000184330">
    <property type="component" value="Unassembled WGS sequence"/>
</dbReference>